<dbReference type="EMBL" id="JAVREV010000001">
    <property type="protein sequence ID" value="MDT0441414.1"/>
    <property type="molecule type" value="Genomic_DNA"/>
</dbReference>
<evidence type="ECO:0000256" key="1">
    <source>
        <dbReference type="SAM" id="Phobius"/>
    </source>
</evidence>
<evidence type="ECO:0008006" key="4">
    <source>
        <dbReference type="Google" id="ProtNLM"/>
    </source>
</evidence>
<sequence>MICPRCNTELKRTERTDRTCSSCQRPFALEPKENVLRLHDVRVHRLAGRLGAEGRHTYTVPQLWYAAARGRIPAVDHDYEGCLPVATGMLTVAVLITGAATDFGSDAFVIALLIALALLLLAVISVVTGRRKARRWGRVEVPMQLHDFRGTELVRWQQVYGALPAGCVDETRVTPAPVREPALALLCPDRAVLACLAANGVQERHRMALAARLDEVPRDVPVLVLHDAGADGLALFGAARAALGERAQGVGLLPRSVMHRDRAKAVLLRTRPLRDAELAAQIQALRTSPARLTEAEVAWAADGWWSPVAAVPPAKLLAAVDRAAGRAAERAAEAADPARREARQLGFLTWPEAA</sequence>
<gene>
    <name evidence="2" type="ORF">RM779_02200</name>
</gene>
<keyword evidence="1" id="KW-0472">Membrane</keyword>
<comment type="caution">
    <text evidence="2">The sequence shown here is derived from an EMBL/GenBank/DDBJ whole genome shotgun (WGS) entry which is preliminary data.</text>
</comment>
<accession>A0ABU2RXE0</accession>
<proteinExistence type="predicted"/>
<keyword evidence="1" id="KW-1133">Transmembrane helix</keyword>
<keyword evidence="1" id="KW-0812">Transmembrane</keyword>
<dbReference type="Proteomes" id="UP001183615">
    <property type="component" value="Unassembled WGS sequence"/>
</dbReference>
<name>A0ABU2RXE0_9ACTN</name>
<protein>
    <recommendedName>
        <fullName evidence="4">C2H2-type domain-containing protein</fullName>
    </recommendedName>
</protein>
<evidence type="ECO:0000313" key="2">
    <source>
        <dbReference type="EMBL" id="MDT0441414.1"/>
    </source>
</evidence>
<dbReference type="RefSeq" id="WP_311615164.1">
    <property type="nucleotide sequence ID" value="NZ_JAVREV010000001.1"/>
</dbReference>
<feature type="transmembrane region" description="Helical" evidence="1">
    <location>
        <begin position="81"/>
        <end position="101"/>
    </location>
</feature>
<organism evidence="2 3">
    <name type="scientific">Streptomyces johnsoniae</name>
    <dbReference type="NCBI Taxonomy" id="3075532"/>
    <lineage>
        <taxon>Bacteria</taxon>
        <taxon>Bacillati</taxon>
        <taxon>Actinomycetota</taxon>
        <taxon>Actinomycetes</taxon>
        <taxon>Kitasatosporales</taxon>
        <taxon>Streptomycetaceae</taxon>
        <taxon>Streptomyces</taxon>
    </lineage>
</organism>
<feature type="transmembrane region" description="Helical" evidence="1">
    <location>
        <begin position="107"/>
        <end position="128"/>
    </location>
</feature>
<evidence type="ECO:0000313" key="3">
    <source>
        <dbReference type="Proteomes" id="UP001183615"/>
    </source>
</evidence>
<keyword evidence="3" id="KW-1185">Reference proteome</keyword>
<reference evidence="3" key="1">
    <citation type="submission" date="2023-07" db="EMBL/GenBank/DDBJ databases">
        <title>30 novel species of actinomycetes from the DSMZ collection.</title>
        <authorList>
            <person name="Nouioui I."/>
        </authorList>
    </citation>
    <scope>NUCLEOTIDE SEQUENCE [LARGE SCALE GENOMIC DNA]</scope>
    <source>
        <strain evidence="3">DSM 41886</strain>
    </source>
</reference>